<evidence type="ECO:0000256" key="6">
    <source>
        <dbReference type="ARBA" id="ARBA00023136"/>
    </source>
</evidence>
<keyword evidence="6 9" id="KW-0472">Membrane</keyword>
<keyword evidence="8" id="KW-0807">Transducer</keyword>
<keyword evidence="12" id="KW-1185">Reference proteome</keyword>
<sequence>MADPLWLANNNFTTILLNDSFGSTHEIDSLEAFGPRVQSCLITLYSLTAFLAFTGNSLVIMVEMYGKRSARNLRKFLINLAISDILIGVLSVPFIYTDLMLGRWIFSPILCPIAQFVQLLSVFVTTYTLTAIGIERYIATLHPLTCANTWLRSHCNLVLGVGWVSGAGLASVAVLHTQALPFSFRNETYYDCRHDVDWPEPDVRVYIVFSFVFTFLVPMVFITVSYGAIARRLLRCPFLNASSGVFYDKRNTEFINKMR</sequence>
<keyword evidence="5" id="KW-0297">G-protein coupled receptor</keyword>
<dbReference type="Gene3D" id="1.20.1070.10">
    <property type="entry name" value="Rhodopsin 7-helix transmembrane proteins"/>
    <property type="match status" value="1"/>
</dbReference>
<keyword evidence="4 9" id="KW-1133">Transmembrane helix</keyword>
<feature type="transmembrane region" description="Helical" evidence="9">
    <location>
        <begin position="76"/>
        <end position="96"/>
    </location>
</feature>
<evidence type="ECO:0000256" key="7">
    <source>
        <dbReference type="ARBA" id="ARBA00023170"/>
    </source>
</evidence>
<dbReference type="PROSITE" id="PS50262">
    <property type="entry name" value="G_PROTEIN_RECEP_F1_2"/>
    <property type="match status" value="1"/>
</dbReference>
<evidence type="ECO:0000256" key="3">
    <source>
        <dbReference type="ARBA" id="ARBA00022692"/>
    </source>
</evidence>
<dbReference type="SUPFAM" id="SSF81321">
    <property type="entry name" value="Family A G protein-coupled receptor-like"/>
    <property type="match status" value="1"/>
</dbReference>
<name>A0A7R9KWB6_9ACAR</name>
<evidence type="ECO:0000256" key="9">
    <source>
        <dbReference type="SAM" id="Phobius"/>
    </source>
</evidence>
<dbReference type="InterPro" id="IPR017452">
    <property type="entry name" value="GPCR_Rhodpsn_7TM"/>
</dbReference>
<feature type="transmembrane region" description="Helical" evidence="9">
    <location>
        <begin position="116"/>
        <end position="134"/>
    </location>
</feature>
<keyword evidence="7" id="KW-0675">Receptor</keyword>
<dbReference type="Proteomes" id="UP000759131">
    <property type="component" value="Unassembled WGS sequence"/>
</dbReference>
<feature type="domain" description="G-protein coupled receptors family 1 profile" evidence="10">
    <location>
        <begin position="55"/>
        <end position="259"/>
    </location>
</feature>
<dbReference type="GO" id="GO:0043005">
    <property type="term" value="C:neuron projection"/>
    <property type="evidence" value="ECO:0007669"/>
    <property type="project" value="TreeGrafter"/>
</dbReference>
<evidence type="ECO:0000256" key="5">
    <source>
        <dbReference type="ARBA" id="ARBA00023040"/>
    </source>
</evidence>
<dbReference type="GO" id="GO:0008188">
    <property type="term" value="F:neuropeptide receptor activity"/>
    <property type="evidence" value="ECO:0007669"/>
    <property type="project" value="TreeGrafter"/>
</dbReference>
<evidence type="ECO:0000313" key="12">
    <source>
        <dbReference type="Proteomes" id="UP000759131"/>
    </source>
</evidence>
<dbReference type="PRINTS" id="PR00237">
    <property type="entry name" value="GPCRRHODOPSN"/>
</dbReference>
<keyword evidence="3 9" id="KW-0812">Transmembrane</keyword>
<evidence type="ECO:0000259" key="10">
    <source>
        <dbReference type="PROSITE" id="PS50262"/>
    </source>
</evidence>
<dbReference type="InterPro" id="IPR000276">
    <property type="entry name" value="GPCR_Rhodpsn"/>
</dbReference>
<dbReference type="EMBL" id="CAJPIZ010007910">
    <property type="protein sequence ID" value="CAG2110705.1"/>
    <property type="molecule type" value="Genomic_DNA"/>
</dbReference>
<comment type="subcellular location">
    <subcellularLocation>
        <location evidence="1">Membrane</location>
        <topology evidence="1">Multi-pass membrane protein</topology>
    </subcellularLocation>
</comment>
<dbReference type="Pfam" id="PF00001">
    <property type="entry name" value="7tm_1"/>
    <property type="match status" value="1"/>
</dbReference>
<dbReference type="GO" id="GO:0005886">
    <property type="term" value="C:plasma membrane"/>
    <property type="evidence" value="ECO:0007669"/>
    <property type="project" value="TreeGrafter"/>
</dbReference>
<feature type="non-terminal residue" evidence="11">
    <location>
        <position position="1"/>
    </location>
</feature>
<accession>A0A7R9KWB6</accession>
<evidence type="ECO:0000256" key="2">
    <source>
        <dbReference type="ARBA" id="ARBA00010663"/>
    </source>
</evidence>
<proteinExistence type="inferred from homology"/>
<comment type="similarity">
    <text evidence="2">Belongs to the G-protein coupled receptor 1 family.</text>
</comment>
<feature type="transmembrane region" description="Helical" evidence="9">
    <location>
        <begin position="42"/>
        <end position="64"/>
    </location>
</feature>
<feature type="transmembrane region" description="Helical" evidence="9">
    <location>
        <begin position="155"/>
        <end position="175"/>
    </location>
</feature>
<dbReference type="EMBL" id="OC862485">
    <property type="protein sequence ID" value="CAD7630275.1"/>
    <property type="molecule type" value="Genomic_DNA"/>
</dbReference>
<gene>
    <name evidence="11" type="ORF">OSB1V03_LOCUS10688</name>
</gene>
<evidence type="ECO:0000313" key="11">
    <source>
        <dbReference type="EMBL" id="CAD7630275.1"/>
    </source>
</evidence>
<evidence type="ECO:0000256" key="4">
    <source>
        <dbReference type="ARBA" id="ARBA00022989"/>
    </source>
</evidence>
<reference evidence="11" key="1">
    <citation type="submission" date="2020-11" db="EMBL/GenBank/DDBJ databases">
        <authorList>
            <person name="Tran Van P."/>
        </authorList>
    </citation>
    <scope>NUCLEOTIDE SEQUENCE</scope>
</reference>
<dbReference type="OrthoDB" id="10037617at2759"/>
<evidence type="ECO:0000256" key="1">
    <source>
        <dbReference type="ARBA" id="ARBA00004141"/>
    </source>
</evidence>
<protein>
    <recommendedName>
        <fullName evidence="10">G-protein coupled receptors family 1 profile domain-containing protein</fullName>
    </recommendedName>
</protein>
<organism evidence="11">
    <name type="scientific">Medioppia subpectinata</name>
    <dbReference type="NCBI Taxonomy" id="1979941"/>
    <lineage>
        <taxon>Eukaryota</taxon>
        <taxon>Metazoa</taxon>
        <taxon>Ecdysozoa</taxon>
        <taxon>Arthropoda</taxon>
        <taxon>Chelicerata</taxon>
        <taxon>Arachnida</taxon>
        <taxon>Acari</taxon>
        <taxon>Acariformes</taxon>
        <taxon>Sarcoptiformes</taxon>
        <taxon>Oribatida</taxon>
        <taxon>Brachypylina</taxon>
        <taxon>Oppioidea</taxon>
        <taxon>Oppiidae</taxon>
        <taxon>Medioppia</taxon>
    </lineage>
</organism>
<dbReference type="PANTHER" id="PTHR24235:SF29">
    <property type="entry name" value="GH23382P"/>
    <property type="match status" value="1"/>
</dbReference>
<dbReference type="GO" id="GO:0042923">
    <property type="term" value="F:neuropeptide binding"/>
    <property type="evidence" value="ECO:0007669"/>
    <property type="project" value="TreeGrafter"/>
</dbReference>
<feature type="transmembrane region" description="Helical" evidence="9">
    <location>
        <begin position="205"/>
        <end position="229"/>
    </location>
</feature>
<dbReference type="PANTHER" id="PTHR24235">
    <property type="entry name" value="NEUROPEPTIDE Y RECEPTOR"/>
    <property type="match status" value="1"/>
</dbReference>
<evidence type="ECO:0000256" key="8">
    <source>
        <dbReference type="ARBA" id="ARBA00023224"/>
    </source>
</evidence>
<dbReference type="AlphaFoldDB" id="A0A7R9KWB6"/>